<reference evidence="2 3" key="1">
    <citation type="submission" date="2015-03" db="EMBL/GenBank/DDBJ databases">
        <title>RNA-seq based gene annotation and comparative genomics of four Zymoseptoria species reveal species-specific pathogenicity related genes and transposable element activity.</title>
        <authorList>
            <person name="Grandaubert J."/>
            <person name="Bhattacharyya A."/>
            <person name="Stukenbrock E.H."/>
        </authorList>
    </citation>
    <scope>NUCLEOTIDE SEQUENCE [LARGE SCALE GENOMIC DNA]</scope>
    <source>
        <strain evidence="2 3">Zb18110</strain>
    </source>
</reference>
<dbReference type="OrthoDB" id="10380511at2759"/>
<feature type="compositionally biased region" description="Acidic residues" evidence="1">
    <location>
        <begin position="83"/>
        <end position="98"/>
    </location>
</feature>
<feature type="region of interest" description="Disordered" evidence="1">
    <location>
        <begin position="83"/>
        <end position="131"/>
    </location>
</feature>
<dbReference type="EMBL" id="LAFY01000270">
    <property type="protein sequence ID" value="KJY01815.1"/>
    <property type="molecule type" value="Genomic_DNA"/>
</dbReference>
<organism evidence="2 3">
    <name type="scientific">Zymoseptoria brevis</name>
    <dbReference type="NCBI Taxonomy" id="1047168"/>
    <lineage>
        <taxon>Eukaryota</taxon>
        <taxon>Fungi</taxon>
        <taxon>Dikarya</taxon>
        <taxon>Ascomycota</taxon>
        <taxon>Pezizomycotina</taxon>
        <taxon>Dothideomycetes</taxon>
        <taxon>Dothideomycetidae</taxon>
        <taxon>Mycosphaerellales</taxon>
        <taxon>Mycosphaerellaceae</taxon>
        <taxon>Zymoseptoria</taxon>
    </lineage>
</organism>
<sequence>MLRIKLATDVWNPDIAAKLVMAESELGDKLWSLTRELPPGGAFKESVRPLLSRRSIVASSETGEHIFRSSRLRSEIKPEDVLDDEGIEWDWDSGEPTEENVTGLGSADEDEDRTGWGWDSSELDSIPEGDQELETQFANLTLEHPLEERQ</sequence>
<evidence type="ECO:0000313" key="2">
    <source>
        <dbReference type="EMBL" id="KJY01815.1"/>
    </source>
</evidence>
<protein>
    <submittedName>
        <fullName evidence="2">Uncharacterized protein</fullName>
    </submittedName>
</protein>
<dbReference type="AlphaFoldDB" id="A0A0F4GWK3"/>
<accession>A0A0F4GWK3</accession>
<evidence type="ECO:0000313" key="3">
    <source>
        <dbReference type="Proteomes" id="UP000033647"/>
    </source>
</evidence>
<feature type="compositionally biased region" description="Acidic residues" evidence="1">
    <location>
        <begin position="121"/>
        <end position="131"/>
    </location>
</feature>
<keyword evidence="3" id="KW-1185">Reference proteome</keyword>
<proteinExistence type="predicted"/>
<gene>
    <name evidence="2" type="ORF">TI39_contig278g00020</name>
</gene>
<name>A0A0F4GWK3_9PEZI</name>
<dbReference type="Proteomes" id="UP000033647">
    <property type="component" value="Unassembled WGS sequence"/>
</dbReference>
<comment type="caution">
    <text evidence="2">The sequence shown here is derived from an EMBL/GenBank/DDBJ whole genome shotgun (WGS) entry which is preliminary data.</text>
</comment>
<evidence type="ECO:0000256" key="1">
    <source>
        <dbReference type="SAM" id="MobiDB-lite"/>
    </source>
</evidence>